<sequence length="99" mass="11012">MRDEIKRERVSSVVFSSPGKTNSAPGFISLGIETLGPCPIQYSNSSKNKIPSATYPIFFPSLALRLILKIQILNFKKSSVLFLQNKNSSSLSYYSHVLN</sequence>
<gene>
    <name evidence="1" type="ORF">LEP1GSC124_2705</name>
</gene>
<dbReference type="Proteomes" id="UP000012117">
    <property type="component" value="Unassembled WGS sequence"/>
</dbReference>
<dbReference type="EMBL" id="AKWN02000498">
    <property type="protein sequence ID" value="EMP04735.1"/>
    <property type="molecule type" value="Genomic_DNA"/>
</dbReference>
<proteinExistence type="predicted"/>
<organism evidence="1 2">
    <name type="scientific">Leptospira interrogans serovar Pyrogenes str. 200701872</name>
    <dbReference type="NCBI Taxonomy" id="1193029"/>
    <lineage>
        <taxon>Bacteria</taxon>
        <taxon>Pseudomonadati</taxon>
        <taxon>Spirochaetota</taxon>
        <taxon>Spirochaetia</taxon>
        <taxon>Leptospirales</taxon>
        <taxon>Leptospiraceae</taxon>
        <taxon>Leptospira</taxon>
    </lineage>
</organism>
<evidence type="ECO:0000313" key="2">
    <source>
        <dbReference type="Proteomes" id="UP000012117"/>
    </source>
</evidence>
<comment type="caution">
    <text evidence="1">The sequence shown here is derived from an EMBL/GenBank/DDBJ whole genome shotgun (WGS) entry which is preliminary data.</text>
</comment>
<evidence type="ECO:0000313" key="1">
    <source>
        <dbReference type="EMBL" id="EMP04735.1"/>
    </source>
</evidence>
<name>M6ZSI3_LEPIR</name>
<dbReference type="BioCyc" id="LINT1193029:G11R4-3642-MONOMER"/>
<protein>
    <submittedName>
        <fullName evidence="1">Uncharacterized protein</fullName>
    </submittedName>
</protein>
<dbReference type="AlphaFoldDB" id="M6ZSI3"/>
<reference evidence="1 2" key="1">
    <citation type="submission" date="2013-01" db="EMBL/GenBank/DDBJ databases">
        <authorList>
            <person name="Harkins D.M."/>
            <person name="Durkin A.S."/>
            <person name="Brinkac L.M."/>
            <person name="Haft D.H."/>
            <person name="Selengut J.D."/>
            <person name="Sanka R."/>
            <person name="DePew J."/>
            <person name="Purushe J."/>
            <person name="Picardeau M."/>
            <person name="Werts C."/>
            <person name="Goarant C."/>
            <person name="Vinetz J.M."/>
            <person name="Sutton G.G."/>
            <person name="Nierman W.C."/>
            <person name="Fouts D.E."/>
        </authorList>
    </citation>
    <scope>NUCLEOTIDE SEQUENCE [LARGE SCALE GENOMIC DNA]</scope>
    <source>
        <strain evidence="1 2">200701872</strain>
    </source>
</reference>
<accession>M6ZSI3</accession>